<accession>A0AAP0S5Z1</accession>
<name>A0AAP0S5Z1_LIQFO</name>
<keyword evidence="1" id="KW-0472">Membrane</keyword>
<dbReference type="EMBL" id="JBBPBK010000001">
    <property type="protein sequence ID" value="KAK9291633.1"/>
    <property type="molecule type" value="Genomic_DNA"/>
</dbReference>
<evidence type="ECO:0000313" key="3">
    <source>
        <dbReference type="Proteomes" id="UP001415857"/>
    </source>
</evidence>
<keyword evidence="1" id="KW-1133">Transmembrane helix</keyword>
<proteinExistence type="predicted"/>
<protein>
    <submittedName>
        <fullName evidence="2">Uncharacterized protein</fullName>
    </submittedName>
</protein>
<dbReference type="Proteomes" id="UP001415857">
    <property type="component" value="Unassembled WGS sequence"/>
</dbReference>
<keyword evidence="3" id="KW-1185">Reference proteome</keyword>
<evidence type="ECO:0000313" key="2">
    <source>
        <dbReference type="EMBL" id="KAK9291633.1"/>
    </source>
</evidence>
<sequence>MVAFDHVSPNFWKSLGLLLVAVNDRGFLLPTMWVLCAYHFNPPMIIQNSSQQITIQVCIDLVLALLLLSMLPLHRLREESYGRGLCTCALLFLVLGWQWGISMLL</sequence>
<organism evidence="2 3">
    <name type="scientific">Liquidambar formosana</name>
    <name type="common">Formosan gum</name>
    <dbReference type="NCBI Taxonomy" id="63359"/>
    <lineage>
        <taxon>Eukaryota</taxon>
        <taxon>Viridiplantae</taxon>
        <taxon>Streptophyta</taxon>
        <taxon>Embryophyta</taxon>
        <taxon>Tracheophyta</taxon>
        <taxon>Spermatophyta</taxon>
        <taxon>Magnoliopsida</taxon>
        <taxon>eudicotyledons</taxon>
        <taxon>Gunneridae</taxon>
        <taxon>Pentapetalae</taxon>
        <taxon>Saxifragales</taxon>
        <taxon>Altingiaceae</taxon>
        <taxon>Liquidambar</taxon>
    </lineage>
</organism>
<reference evidence="2 3" key="1">
    <citation type="journal article" date="2024" name="Plant J.">
        <title>Genome sequences and population genomics reveal climatic adaptation and genomic divergence between two closely related sweetgum species.</title>
        <authorList>
            <person name="Xu W.Q."/>
            <person name="Ren C.Q."/>
            <person name="Zhang X.Y."/>
            <person name="Comes H.P."/>
            <person name="Liu X.H."/>
            <person name="Li Y.G."/>
            <person name="Kettle C.J."/>
            <person name="Jalonen R."/>
            <person name="Gaisberger H."/>
            <person name="Ma Y.Z."/>
            <person name="Qiu Y.X."/>
        </authorList>
    </citation>
    <scope>NUCLEOTIDE SEQUENCE [LARGE SCALE GENOMIC DNA]</scope>
    <source>
        <strain evidence="2">Hangzhou</strain>
    </source>
</reference>
<dbReference type="AlphaFoldDB" id="A0AAP0S5Z1"/>
<comment type="caution">
    <text evidence="2">The sequence shown here is derived from an EMBL/GenBank/DDBJ whole genome shotgun (WGS) entry which is preliminary data.</text>
</comment>
<evidence type="ECO:0000256" key="1">
    <source>
        <dbReference type="SAM" id="Phobius"/>
    </source>
</evidence>
<gene>
    <name evidence="2" type="ORF">L1049_019582</name>
</gene>
<feature type="transmembrane region" description="Helical" evidence="1">
    <location>
        <begin position="53"/>
        <end position="73"/>
    </location>
</feature>
<keyword evidence="1" id="KW-0812">Transmembrane</keyword>
<feature type="transmembrane region" description="Helical" evidence="1">
    <location>
        <begin position="85"/>
        <end position="104"/>
    </location>
</feature>